<dbReference type="EMBL" id="JACOPX010000007">
    <property type="protein sequence ID" value="MBF6034008.1"/>
    <property type="molecule type" value="Genomic_DNA"/>
</dbReference>
<name>A0ABS0BKZ4_9PSED</name>
<organism evidence="1 2">
    <name type="scientific">Pseudomonas neuropathica</name>
    <dbReference type="NCBI Taxonomy" id="2730425"/>
    <lineage>
        <taxon>Bacteria</taxon>
        <taxon>Pseudomonadati</taxon>
        <taxon>Pseudomonadota</taxon>
        <taxon>Gammaproteobacteria</taxon>
        <taxon>Pseudomonadales</taxon>
        <taxon>Pseudomonadaceae</taxon>
        <taxon>Pseudomonas</taxon>
    </lineage>
</organism>
<dbReference type="RefSeq" id="WP_194934526.1">
    <property type="nucleotide sequence ID" value="NZ_JACOPX010000007.1"/>
</dbReference>
<reference evidence="1 2" key="1">
    <citation type="submission" date="2020-08" db="EMBL/GenBank/DDBJ databases">
        <title>Description of novel Pseudomonas species.</title>
        <authorList>
            <person name="Duman M."/>
            <person name="Mulet M."/>
            <person name="Altun S."/>
            <person name="Saticioglu I.B."/>
            <person name="Lalucat J."/>
            <person name="Garcia-Valdes E."/>
        </authorList>
    </citation>
    <scope>NUCLEOTIDE SEQUENCE [LARGE SCALE GENOMIC DNA]</scope>
    <source>
        <strain evidence="1 2">P155</strain>
    </source>
</reference>
<keyword evidence="2" id="KW-1185">Reference proteome</keyword>
<protein>
    <submittedName>
        <fullName evidence="1">Phage tail protein</fullName>
    </submittedName>
</protein>
<comment type="caution">
    <text evidence="1">The sequence shown here is derived from an EMBL/GenBank/DDBJ whole genome shotgun (WGS) entry which is preliminary data.</text>
</comment>
<sequence length="226" mass="25720">MPSFALVTEGITDQVVIERIIYTVIESTLGEEADINVLQPLRDATDVARQARDSFGGWEKVLEFCSNNEKLTEALEYNEFLVIQIDTDCCAHENFNVPYFKDGTELSAEQLASDVEKFIGSKLTEDFLDKFGHRVIFAIAVHSTECWLIPFYTGLKRDKSKLKSCETHLKKALAKSDIRHEKTFQCYNSLSNCFNKNRDINDAKAFSRTLEIFIDSLTSKTAHLNN</sequence>
<dbReference type="Proteomes" id="UP000722111">
    <property type="component" value="Unassembled WGS sequence"/>
</dbReference>
<evidence type="ECO:0000313" key="1">
    <source>
        <dbReference type="EMBL" id="MBF6034008.1"/>
    </source>
</evidence>
<accession>A0ABS0BKZ4</accession>
<gene>
    <name evidence="1" type="ORF">H8F23_12190</name>
</gene>
<evidence type="ECO:0000313" key="2">
    <source>
        <dbReference type="Proteomes" id="UP000722111"/>
    </source>
</evidence>
<proteinExistence type="predicted"/>